<evidence type="ECO:0000313" key="2">
    <source>
        <dbReference type="Proteomes" id="UP000468531"/>
    </source>
</evidence>
<dbReference type="AlphaFoldDB" id="A0A6P1BHM4"/>
<protein>
    <submittedName>
        <fullName evidence="1">Uncharacterized protein</fullName>
    </submittedName>
</protein>
<gene>
    <name evidence="1" type="ORF">FNJ47_17895</name>
</gene>
<name>A0A6P1BHM4_9BRAD</name>
<evidence type="ECO:0000313" key="1">
    <source>
        <dbReference type="EMBL" id="NEU97654.1"/>
    </source>
</evidence>
<dbReference type="Proteomes" id="UP000468531">
    <property type="component" value="Unassembled WGS sequence"/>
</dbReference>
<reference evidence="1 2" key="1">
    <citation type="journal article" date="2020" name="Arch. Microbiol.">
        <title>Bradyrhizobium uaiense sp. nov., a new highly efficient cowpea symbiont.</title>
        <authorList>
            <person name="Cabral Michel D."/>
            <person name="Azarias Guimaraes A."/>
            <person name="Martins da Costa E."/>
            <person name="Soares de Carvalho T."/>
            <person name="Balsanelli E."/>
            <person name="Willems A."/>
            <person name="Maltempi de Souza E."/>
            <person name="de Souza Moreira F.M."/>
        </authorList>
    </citation>
    <scope>NUCLEOTIDE SEQUENCE [LARGE SCALE GENOMIC DNA]</scope>
    <source>
        <strain evidence="1 2">UFLA 03-164</strain>
    </source>
</reference>
<accession>A0A6P1BHM4</accession>
<dbReference type="RefSeq" id="WP_163155267.1">
    <property type="nucleotide sequence ID" value="NZ_VKHP01000065.1"/>
</dbReference>
<keyword evidence="2" id="KW-1185">Reference proteome</keyword>
<sequence>MKQITPAAFSLRQVRGNDPADSGLSSLREDTATMAQEFQTVRLRLGRAGGMDRRWLAALVDAMEQTARPEVRNVSCDARQVSAAVAHLARPTPTFAHCGSAYSLRN</sequence>
<organism evidence="1 2">
    <name type="scientific">Bradyrhizobium uaiense</name>
    <dbReference type="NCBI Taxonomy" id="2594946"/>
    <lineage>
        <taxon>Bacteria</taxon>
        <taxon>Pseudomonadati</taxon>
        <taxon>Pseudomonadota</taxon>
        <taxon>Alphaproteobacteria</taxon>
        <taxon>Hyphomicrobiales</taxon>
        <taxon>Nitrobacteraceae</taxon>
        <taxon>Bradyrhizobium</taxon>
    </lineage>
</organism>
<dbReference type="EMBL" id="VKHP01000065">
    <property type="protein sequence ID" value="NEU97654.1"/>
    <property type="molecule type" value="Genomic_DNA"/>
</dbReference>
<proteinExistence type="predicted"/>
<comment type="caution">
    <text evidence="1">The sequence shown here is derived from an EMBL/GenBank/DDBJ whole genome shotgun (WGS) entry which is preliminary data.</text>
</comment>